<evidence type="ECO:0000313" key="5">
    <source>
        <dbReference type="Proteomes" id="UP000576209"/>
    </source>
</evidence>
<comment type="caution">
    <text evidence="4">The sequence shown here is derived from an EMBL/GenBank/DDBJ whole genome shotgun (WGS) entry which is preliminary data.</text>
</comment>
<dbReference type="Gene3D" id="3.40.50.2300">
    <property type="match status" value="1"/>
</dbReference>
<dbReference type="SUPFAM" id="SSF53649">
    <property type="entry name" value="Alkaline phosphatase-like"/>
    <property type="match status" value="1"/>
</dbReference>
<dbReference type="InterPro" id="IPR001789">
    <property type="entry name" value="Sig_transdc_resp-reg_receiver"/>
</dbReference>
<dbReference type="InterPro" id="IPR017850">
    <property type="entry name" value="Alkaline_phosphatase_core_sf"/>
</dbReference>
<dbReference type="SUPFAM" id="SSF52172">
    <property type="entry name" value="CheY-like"/>
    <property type="match status" value="1"/>
</dbReference>
<keyword evidence="5" id="KW-1185">Reference proteome</keyword>
<evidence type="ECO:0000256" key="2">
    <source>
        <dbReference type="PROSITE-ProRule" id="PRU00169"/>
    </source>
</evidence>
<organism evidence="4 5">
    <name type="scientific">Neolewinella aquimaris</name>
    <dbReference type="NCBI Taxonomy" id="1835722"/>
    <lineage>
        <taxon>Bacteria</taxon>
        <taxon>Pseudomonadati</taxon>
        <taxon>Bacteroidota</taxon>
        <taxon>Saprospiria</taxon>
        <taxon>Saprospirales</taxon>
        <taxon>Lewinellaceae</taxon>
        <taxon>Neolewinella</taxon>
    </lineage>
</organism>
<dbReference type="EMBL" id="JACIFF010000005">
    <property type="protein sequence ID" value="MBB4079744.1"/>
    <property type="molecule type" value="Genomic_DNA"/>
</dbReference>
<dbReference type="Proteomes" id="UP000576209">
    <property type="component" value="Unassembled WGS sequence"/>
</dbReference>
<gene>
    <name evidence="4" type="ORF">GGR28_002369</name>
</gene>
<evidence type="ECO:0000313" key="4">
    <source>
        <dbReference type="EMBL" id="MBB4079744.1"/>
    </source>
</evidence>
<dbReference type="Gene3D" id="3.40.720.10">
    <property type="entry name" value="Alkaline Phosphatase, subunit A"/>
    <property type="match status" value="1"/>
</dbReference>
<dbReference type="PANTHER" id="PTHR44591:SF3">
    <property type="entry name" value="RESPONSE REGULATORY DOMAIN-CONTAINING PROTEIN"/>
    <property type="match status" value="1"/>
</dbReference>
<dbReference type="Pfam" id="PF00072">
    <property type="entry name" value="Response_reg"/>
    <property type="match status" value="1"/>
</dbReference>
<reference evidence="4 5" key="1">
    <citation type="submission" date="2020-08" db="EMBL/GenBank/DDBJ databases">
        <title>Genomic Encyclopedia of Type Strains, Phase IV (KMG-IV): sequencing the most valuable type-strain genomes for metagenomic binning, comparative biology and taxonomic classification.</title>
        <authorList>
            <person name="Goeker M."/>
        </authorList>
    </citation>
    <scope>NUCLEOTIDE SEQUENCE [LARGE SCALE GENOMIC DNA]</scope>
    <source>
        <strain evidence="4 5">DSM 105137</strain>
    </source>
</reference>
<evidence type="ECO:0000259" key="3">
    <source>
        <dbReference type="PROSITE" id="PS50110"/>
    </source>
</evidence>
<dbReference type="GO" id="GO:0000160">
    <property type="term" value="P:phosphorelay signal transduction system"/>
    <property type="evidence" value="ECO:0007669"/>
    <property type="project" value="InterPro"/>
</dbReference>
<dbReference type="Pfam" id="PF08665">
    <property type="entry name" value="PglZ"/>
    <property type="match status" value="1"/>
</dbReference>
<protein>
    <submittedName>
        <fullName evidence="4">CheY-like chemotaxis protein</fullName>
    </submittedName>
</protein>
<dbReference type="PANTHER" id="PTHR44591">
    <property type="entry name" value="STRESS RESPONSE REGULATOR PROTEIN 1"/>
    <property type="match status" value="1"/>
</dbReference>
<proteinExistence type="predicted"/>
<dbReference type="SMART" id="SM00448">
    <property type="entry name" value="REC"/>
    <property type="match status" value="1"/>
</dbReference>
<sequence length="518" mass="61000">MDSIKILWADDEIDLFKPQLIFLRKKGYEVVTVTNGHDALEEIETDKEIDIVFLDESMPGLTGLETLSRIKAILPTIPVVMITKNEAEDVMEEAIGSQIADYLIKPVNPSQILLTLKKIVDEKRLVREKTTSDYQQDFRQLLMQINSGLDKEEWVDVYKKIINWELKLDDSNSEQMGEILSVQKREANAEFSKFVERNYLDWVKGEDAPIMSHNLMREKVFPHINKERPTVMVLLDNMRYDQWRVIEPMITQLYRVEEEDSFYSILPTATQYSRNAIFAGMWPSEIEKHYKDWWLNDSEDGGKNNHEADLLGKQFERLMRRGDIKWEYTKVTRTNFARQMQDRALDFLNNDFSVIVYNFIDMLSHARTEMEVLKELAGDEKAYRSLTRSWFENSPLWATLRRLAERDITLIVTTDHGTIRVNTPSRVVGDRDTSTNLRYKLGRNLQYEEKDVLEVREPKEAKLPRPNLSSSFIFAKEDKFFLYPNSYNYYNNYYRDTFQHGGISLEEIVCPVIRLRTR</sequence>
<feature type="domain" description="Response regulatory" evidence="3">
    <location>
        <begin position="5"/>
        <end position="120"/>
    </location>
</feature>
<dbReference type="RefSeq" id="WP_183495971.1">
    <property type="nucleotide sequence ID" value="NZ_JACIFF010000005.1"/>
</dbReference>
<dbReference type="PROSITE" id="PS50110">
    <property type="entry name" value="RESPONSE_REGULATORY"/>
    <property type="match status" value="1"/>
</dbReference>
<dbReference type="CDD" id="cd00156">
    <property type="entry name" value="REC"/>
    <property type="match status" value="1"/>
</dbReference>
<dbReference type="InterPro" id="IPR050595">
    <property type="entry name" value="Bact_response_regulator"/>
</dbReference>
<keyword evidence="1 2" id="KW-0597">Phosphoprotein</keyword>
<accession>A0A840E2E5</accession>
<dbReference type="InterPro" id="IPR011006">
    <property type="entry name" value="CheY-like_superfamily"/>
</dbReference>
<feature type="modified residue" description="4-aspartylphosphate" evidence="2">
    <location>
        <position position="55"/>
    </location>
</feature>
<dbReference type="AlphaFoldDB" id="A0A840E2E5"/>
<evidence type="ECO:0000256" key="1">
    <source>
        <dbReference type="ARBA" id="ARBA00022553"/>
    </source>
</evidence>
<name>A0A840E2E5_9BACT</name>